<dbReference type="AlphaFoldDB" id="A0ABD0KL32"/>
<gene>
    <name evidence="2" type="ORF">BaRGS_00021104</name>
</gene>
<feature type="non-terminal residue" evidence="2">
    <location>
        <position position="79"/>
    </location>
</feature>
<comment type="caution">
    <text evidence="2">The sequence shown here is derived from an EMBL/GenBank/DDBJ whole genome shotgun (WGS) entry which is preliminary data.</text>
</comment>
<reference evidence="2 3" key="1">
    <citation type="journal article" date="2023" name="Sci. Data">
        <title>Genome assembly of the Korean intertidal mud-creeper Batillaria attramentaria.</title>
        <authorList>
            <person name="Patra A.K."/>
            <person name="Ho P.T."/>
            <person name="Jun S."/>
            <person name="Lee S.J."/>
            <person name="Kim Y."/>
            <person name="Won Y.J."/>
        </authorList>
    </citation>
    <scope>NUCLEOTIDE SEQUENCE [LARGE SCALE GENOMIC DNA]</scope>
    <source>
        <strain evidence="2">Wonlab-2016</strain>
    </source>
</reference>
<accession>A0ABD0KL32</accession>
<dbReference type="Proteomes" id="UP001519460">
    <property type="component" value="Unassembled WGS sequence"/>
</dbReference>
<feature type="region of interest" description="Disordered" evidence="1">
    <location>
        <begin position="53"/>
        <end position="79"/>
    </location>
</feature>
<protein>
    <submittedName>
        <fullName evidence="2">Uncharacterized protein</fullName>
    </submittedName>
</protein>
<evidence type="ECO:0000313" key="2">
    <source>
        <dbReference type="EMBL" id="KAK7487685.1"/>
    </source>
</evidence>
<dbReference type="EMBL" id="JACVVK020000161">
    <property type="protein sequence ID" value="KAK7487685.1"/>
    <property type="molecule type" value="Genomic_DNA"/>
</dbReference>
<evidence type="ECO:0000256" key="1">
    <source>
        <dbReference type="SAM" id="MobiDB-lite"/>
    </source>
</evidence>
<name>A0ABD0KL32_9CAEN</name>
<organism evidence="2 3">
    <name type="scientific">Batillaria attramentaria</name>
    <dbReference type="NCBI Taxonomy" id="370345"/>
    <lineage>
        <taxon>Eukaryota</taxon>
        <taxon>Metazoa</taxon>
        <taxon>Spiralia</taxon>
        <taxon>Lophotrochozoa</taxon>
        <taxon>Mollusca</taxon>
        <taxon>Gastropoda</taxon>
        <taxon>Caenogastropoda</taxon>
        <taxon>Sorbeoconcha</taxon>
        <taxon>Cerithioidea</taxon>
        <taxon>Batillariidae</taxon>
        <taxon>Batillaria</taxon>
    </lineage>
</organism>
<evidence type="ECO:0000313" key="3">
    <source>
        <dbReference type="Proteomes" id="UP001519460"/>
    </source>
</evidence>
<sequence>QFDPDCTPVQFQSAVIQAKPTLCINTKQTLSFKPSSSPNQSLKFSSYKVRSQDTYQDDVTRQQLNLTDTSRPRMRYKKK</sequence>
<feature type="non-terminal residue" evidence="2">
    <location>
        <position position="1"/>
    </location>
</feature>
<proteinExistence type="predicted"/>
<keyword evidence="3" id="KW-1185">Reference proteome</keyword>